<dbReference type="HOGENOM" id="CLU_070426_0_0_1"/>
<dbReference type="EMBL" id="CH940650">
    <property type="protein sequence ID" value="EDW67240.2"/>
    <property type="molecule type" value="Genomic_DNA"/>
</dbReference>
<dbReference type="eggNOG" id="ENOG502T6YN">
    <property type="taxonomic scope" value="Eukaryota"/>
</dbReference>
<reference evidence="3 4" key="1">
    <citation type="journal article" date="2007" name="Nature">
        <title>Evolution of genes and genomes on the Drosophila phylogeny.</title>
        <authorList>
            <consortium name="Drosophila 12 Genomes Consortium"/>
            <person name="Clark A.G."/>
            <person name="Eisen M.B."/>
            <person name="Smith D.R."/>
            <person name="Bergman C.M."/>
            <person name="Oliver B."/>
            <person name="Markow T.A."/>
            <person name="Kaufman T.C."/>
            <person name="Kellis M."/>
            <person name="Gelbart W."/>
            <person name="Iyer V.N."/>
            <person name="Pollard D.A."/>
            <person name="Sackton T.B."/>
            <person name="Larracuente A.M."/>
            <person name="Singh N.D."/>
            <person name="Abad J.P."/>
            <person name="Abt D.N."/>
            <person name="Adryan B."/>
            <person name="Aguade M."/>
            <person name="Akashi H."/>
            <person name="Anderson W.W."/>
            <person name="Aquadro C.F."/>
            <person name="Ardell D.H."/>
            <person name="Arguello R."/>
            <person name="Artieri C.G."/>
            <person name="Barbash D.A."/>
            <person name="Barker D."/>
            <person name="Barsanti P."/>
            <person name="Batterham P."/>
            <person name="Batzoglou S."/>
            <person name="Begun D."/>
            <person name="Bhutkar A."/>
            <person name="Blanco E."/>
            <person name="Bosak S.A."/>
            <person name="Bradley R.K."/>
            <person name="Brand A.D."/>
            <person name="Brent M.R."/>
            <person name="Brooks A.N."/>
            <person name="Brown R.H."/>
            <person name="Butlin R.K."/>
            <person name="Caggese C."/>
            <person name="Calvi B.R."/>
            <person name="Bernardo de Carvalho A."/>
            <person name="Caspi A."/>
            <person name="Castrezana S."/>
            <person name="Celniker S.E."/>
            <person name="Chang J.L."/>
            <person name="Chapple C."/>
            <person name="Chatterji S."/>
            <person name="Chinwalla A."/>
            <person name="Civetta A."/>
            <person name="Clifton S.W."/>
            <person name="Comeron J.M."/>
            <person name="Costello J.C."/>
            <person name="Coyne J.A."/>
            <person name="Daub J."/>
            <person name="David R.G."/>
            <person name="Delcher A.L."/>
            <person name="Delehaunty K."/>
            <person name="Do C.B."/>
            <person name="Ebling H."/>
            <person name="Edwards K."/>
            <person name="Eickbush T."/>
            <person name="Evans J.D."/>
            <person name="Filipski A."/>
            <person name="Findeiss S."/>
            <person name="Freyhult E."/>
            <person name="Fulton L."/>
            <person name="Fulton R."/>
            <person name="Garcia A.C."/>
            <person name="Gardiner A."/>
            <person name="Garfield D.A."/>
            <person name="Garvin B.E."/>
            <person name="Gibson G."/>
            <person name="Gilbert D."/>
            <person name="Gnerre S."/>
            <person name="Godfrey J."/>
            <person name="Good R."/>
            <person name="Gotea V."/>
            <person name="Gravely B."/>
            <person name="Greenberg A.J."/>
            <person name="Griffiths-Jones S."/>
            <person name="Gross S."/>
            <person name="Guigo R."/>
            <person name="Gustafson E.A."/>
            <person name="Haerty W."/>
            <person name="Hahn M.W."/>
            <person name="Halligan D.L."/>
            <person name="Halpern A.L."/>
            <person name="Halter G.M."/>
            <person name="Han M.V."/>
            <person name="Heger A."/>
            <person name="Hillier L."/>
            <person name="Hinrichs A.S."/>
            <person name="Holmes I."/>
            <person name="Hoskins R.A."/>
            <person name="Hubisz M.J."/>
            <person name="Hultmark D."/>
            <person name="Huntley M.A."/>
            <person name="Jaffe D.B."/>
            <person name="Jagadeeshan S."/>
            <person name="Jeck W.R."/>
            <person name="Johnson J."/>
            <person name="Jones C.D."/>
            <person name="Jordan W.C."/>
            <person name="Karpen G.H."/>
            <person name="Kataoka E."/>
            <person name="Keightley P.D."/>
            <person name="Kheradpour P."/>
            <person name="Kirkness E.F."/>
            <person name="Koerich L.B."/>
            <person name="Kristiansen K."/>
            <person name="Kudrna D."/>
            <person name="Kulathinal R.J."/>
            <person name="Kumar S."/>
            <person name="Kwok R."/>
            <person name="Lander E."/>
            <person name="Langley C.H."/>
            <person name="Lapoint R."/>
            <person name="Lazzaro B.P."/>
            <person name="Lee S.J."/>
            <person name="Levesque L."/>
            <person name="Li R."/>
            <person name="Lin C.F."/>
            <person name="Lin M.F."/>
            <person name="Lindblad-Toh K."/>
            <person name="Llopart A."/>
            <person name="Long M."/>
            <person name="Low L."/>
            <person name="Lozovsky E."/>
            <person name="Lu J."/>
            <person name="Luo M."/>
            <person name="Machado C.A."/>
            <person name="Makalowski W."/>
            <person name="Marzo M."/>
            <person name="Matsuda M."/>
            <person name="Matzkin L."/>
            <person name="McAllister B."/>
            <person name="McBride C.S."/>
            <person name="McKernan B."/>
            <person name="McKernan K."/>
            <person name="Mendez-Lago M."/>
            <person name="Minx P."/>
            <person name="Mollenhauer M.U."/>
            <person name="Montooth K."/>
            <person name="Mount S.M."/>
            <person name="Mu X."/>
            <person name="Myers E."/>
            <person name="Negre B."/>
            <person name="Newfeld S."/>
            <person name="Nielsen R."/>
            <person name="Noor M.A."/>
            <person name="O'Grady P."/>
            <person name="Pachter L."/>
            <person name="Papaceit M."/>
            <person name="Parisi M.J."/>
            <person name="Parisi M."/>
            <person name="Parts L."/>
            <person name="Pedersen J.S."/>
            <person name="Pesole G."/>
            <person name="Phillippy A.M."/>
            <person name="Ponting C.P."/>
            <person name="Pop M."/>
            <person name="Porcelli D."/>
            <person name="Powell J.R."/>
            <person name="Prohaska S."/>
            <person name="Pruitt K."/>
            <person name="Puig M."/>
            <person name="Quesneville H."/>
            <person name="Ram K.R."/>
            <person name="Rand D."/>
            <person name="Rasmussen M.D."/>
            <person name="Reed L.K."/>
            <person name="Reenan R."/>
            <person name="Reily A."/>
            <person name="Remington K.A."/>
            <person name="Rieger T.T."/>
            <person name="Ritchie M.G."/>
            <person name="Robin C."/>
            <person name="Rogers Y.H."/>
            <person name="Rohde C."/>
            <person name="Rozas J."/>
            <person name="Rubenfield M.J."/>
            <person name="Ruiz A."/>
            <person name="Russo S."/>
            <person name="Salzberg S.L."/>
            <person name="Sanchez-Gracia A."/>
            <person name="Saranga D.J."/>
            <person name="Sato H."/>
            <person name="Schaeffer S.W."/>
            <person name="Schatz M.C."/>
            <person name="Schlenke T."/>
            <person name="Schwartz R."/>
            <person name="Segarra C."/>
            <person name="Singh R.S."/>
            <person name="Sirot L."/>
            <person name="Sirota M."/>
            <person name="Sisneros N.B."/>
            <person name="Smith C.D."/>
            <person name="Smith T.F."/>
            <person name="Spieth J."/>
            <person name="Stage D.E."/>
            <person name="Stark A."/>
            <person name="Stephan W."/>
            <person name="Strausberg R.L."/>
            <person name="Strempel S."/>
            <person name="Sturgill D."/>
            <person name="Sutton G."/>
            <person name="Sutton G.G."/>
            <person name="Tao W."/>
            <person name="Teichmann S."/>
            <person name="Tobari Y.N."/>
            <person name="Tomimura Y."/>
            <person name="Tsolas J.M."/>
            <person name="Valente V.L."/>
            <person name="Venter E."/>
            <person name="Venter J.C."/>
            <person name="Vicario S."/>
            <person name="Vieira F.G."/>
            <person name="Vilella A.J."/>
            <person name="Villasante A."/>
            <person name="Walenz B."/>
            <person name="Wang J."/>
            <person name="Wasserman M."/>
            <person name="Watts T."/>
            <person name="Wilson D."/>
            <person name="Wilson R.K."/>
            <person name="Wing R.A."/>
            <person name="Wolfner M.F."/>
            <person name="Wong A."/>
            <person name="Wong G.K."/>
            <person name="Wu C.I."/>
            <person name="Wu G."/>
            <person name="Yamamoto D."/>
            <person name="Yang H.P."/>
            <person name="Yang S.P."/>
            <person name="Yorke J.A."/>
            <person name="Yoshida K."/>
            <person name="Zdobnov E."/>
            <person name="Zhang P."/>
            <person name="Zhang Y."/>
            <person name="Zimin A.V."/>
            <person name="Baldwin J."/>
            <person name="Abdouelleil A."/>
            <person name="Abdulkadir J."/>
            <person name="Abebe A."/>
            <person name="Abera B."/>
            <person name="Abreu J."/>
            <person name="Acer S.C."/>
            <person name="Aftuck L."/>
            <person name="Alexander A."/>
            <person name="An P."/>
            <person name="Anderson E."/>
            <person name="Anderson S."/>
            <person name="Arachi H."/>
            <person name="Azer M."/>
            <person name="Bachantsang P."/>
            <person name="Barry A."/>
            <person name="Bayul T."/>
            <person name="Berlin A."/>
            <person name="Bessette D."/>
            <person name="Bloom T."/>
            <person name="Blye J."/>
            <person name="Boguslavskiy L."/>
            <person name="Bonnet C."/>
            <person name="Boukhgalter B."/>
            <person name="Bourzgui I."/>
            <person name="Brown A."/>
            <person name="Cahill P."/>
            <person name="Channer S."/>
            <person name="Cheshatsang Y."/>
            <person name="Chuda L."/>
            <person name="Citroen M."/>
            <person name="Collymore A."/>
            <person name="Cooke P."/>
            <person name="Costello M."/>
            <person name="D'Aco K."/>
            <person name="Daza R."/>
            <person name="De Haan G."/>
            <person name="DeGray S."/>
            <person name="DeMaso C."/>
            <person name="Dhargay N."/>
            <person name="Dooley K."/>
            <person name="Dooley E."/>
            <person name="Doricent M."/>
            <person name="Dorje P."/>
            <person name="Dorjee K."/>
            <person name="Dupes A."/>
            <person name="Elong R."/>
            <person name="Falk J."/>
            <person name="Farina A."/>
            <person name="Faro S."/>
            <person name="Ferguson D."/>
            <person name="Fisher S."/>
            <person name="Foley C.D."/>
            <person name="Franke A."/>
            <person name="Friedrich D."/>
            <person name="Gadbois L."/>
            <person name="Gearin G."/>
            <person name="Gearin C.R."/>
            <person name="Giannoukos G."/>
            <person name="Goode T."/>
            <person name="Graham J."/>
            <person name="Grandbois E."/>
            <person name="Grewal S."/>
            <person name="Gyaltsen K."/>
            <person name="Hafez N."/>
            <person name="Hagos B."/>
            <person name="Hall J."/>
            <person name="Henson C."/>
            <person name="Hollinger A."/>
            <person name="Honan T."/>
            <person name="Huard M.D."/>
            <person name="Hughes L."/>
            <person name="Hurhula B."/>
            <person name="Husby M.E."/>
            <person name="Kamat A."/>
            <person name="Kanga B."/>
            <person name="Kashin S."/>
            <person name="Khazanovich D."/>
            <person name="Kisner P."/>
            <person name="Lance K."/>
            <person name="Lara M."/>
            <person name="Lee W."/>
            <person name="Lennon N."/>
            <person name="Letendre F."/>
            <person name="LeVine R."/>
            <person name="Lipovsky A."/>
            <person name="Liu X."/>
            <person name="Liu J."/>
            <person name="Liu S."/>
            <person name="Lokyitsang T."/>
            <person name="Lokyitsang Y."/>
            <person name="Lubonja R."/>
            <person name="Lui A."/>
            <person name="MacDonald P."/>
            <person name="Magnisalis V."/>
            <person name="Maru K."/>
            <person name="Matthews C."/>
            <person name="McCusker W."/>
            <person name="McDonough S."/>
            <person name="Mehta T."/>
            <person name="Meldrim J."/>
            <person name="Meneus L."/>
            <person name="Mihai O."/>
            <person name="Mihalev A."/>
            <person name="Mihova T."/>
            <person name="Mittelman R."/>
            <person name="Mlenga V."/>
            <person name="Montmayeur A."/>
            <person name="Mulrain L."/>
            <person name="Navidi A."/>
            <person name="Naylor J."/>
            <person name="Negash T."/>
            <person name="Nguyen T."/>
            <person name="Nguyen N."/>
            <person name="Nicol R."/>
            <person name="Norbu C."/>
            <person name="Norbu N."/>
            <person name="Novod N."/>
            <person name="O'Neill B."/>
            <person name="Osman S."/>
            <person name="Markiewicz E."/>
            <person name="Oyono O.L."/>
            <person name="Patti C."/>
            <person name="Phunkhang P."/>
            <person name="Pierre F."/>
            <person name="Priest M."/>
            <person name="Raghuraman S."/>
            <person name="Rege F."/>
            <person name="Reyes R."/>
            <person name="Rise C."/>
            <person name="Rogov P."/>
            <person name="Ross K."/>
            <person name="Ryan E."/>
            <person name="Settipalli S."/>
            <person name="Shea T."/>
            <person name="Sherpa N."/>
            <person name="Shi L."/>
            <person name="Shih D."/>
            <person name="Sparrow T."/>
            <person name="Spaulding J."/>
            <person name="Stalker J."/>
            <person name="Stange-Thomann N."/>
            <person name="Stavropoulos S."/>
            <person name="Stone C."/>
            <person name="Strader C."/>
            <person name="Tesfaye S."/>
            <person name="Thomson T."/>
            <person name="Thoulutsang Y."/>
            <person name="Thoulutsang D."/>
            <person name="Topham K."/>
            <person name="Topping I."/>
            <person name="Tsamla T."/>
            <person name="Vassiliev H."/>
            <person name="Vo A."/>
            <person name="Wangchuk T."/>
            <person name="Wangdi T."/>
            <person name="Weiand M."/>
            <person name="Wilkinson J."/>
            <person name="Wilson A."/>
            <person name="Yadav S."/>
            <person name="Young G."/>
            <person name="Yu Q."/>
            <person name="Zembek L."/>
            <person name="Zhong D."/>
            <person name="Zimmer A."/>
            <person name="Zwirko Z."/>
            <person name="Jaffe D.B."/>
            <person name="Alvarez P."/>
            <person name="Brockman W."/>
            <person name="Butler J."/>
            <person name="Chin C."/>
            <person name="Gnerre S."/>
            <person name="Grabherr M."/>
            <person name="Kleber M."/>
            <person name="Mauceli E."/>
            <person name="MacCallum I."/>
        </authorList>
    </citation>
    <scope>NUCLEOTIDE SEQUENCE [LARGE SCALE GENOMIC DNA]</scope>
    <source>
        <strain evidence="4">Tucson 15010-1051.87</strain>
    </source>
</reference>
<dbReference type="InterPro" id="IPR000210">
    <property type="entry name" value="BTB/POZ_dom"/>
</dbReference>
<sequence>MMFCKLRRLELLRSGQLSDCELHVWYTDKFKKSCCRQFQCHKVMLASASEEFERMFEETETRTRNMLVMNVNDASPDAYETLLLYIYTYEIYNDITIEMCPDLIYLATKYKMPDFVDGYIGKLANQNWPMGTVLKIFQLANEHNRPAMMKLVGKKIVPFANKLLNDNSFLKFTVKELHALMVILKSAGTVSDQKLLQSLKKYQVYNNLHYRNMACFQKFVEVTHLFGEPLFEADGTLAISDNDENEPEATESPKEPEPVAEEPELPQSPTPKEVAAAAQIQPASGEDKPEDEQLPTSSEDEARSVRNKLRKSADSSASEKRTLQRSPQRASPRNPKRISNK</sequence>
<gene>
    <name evidence="3" type="primary">Dvir\GJ24047</name>
    <name evidence="3" type="ORF">Dvir_GJ24047</name>
</gene>
<dbReference type="OrthoDB" id="624345at2759"/>
<evidence type="ECO:0000313" key="3">
    <source>
        <dbReference type="EMBL" id="EDW67240.2"/>
    </source>
</evidence>
<proteinExistence type="predicted"/>
<dbReference type="Proteomes" id="UP000008792">
    <property type="component" value="Unassembled WGS sequence"/>
</dbReference>
<dbReference type="AlphaFoldDB" id="B4M078"/>
<dbReference type="Pfam" id="PF00651">
    <property type="entry name" value="BTB"/>
    <property type="match status" value="1"/>
</dbReference>
<evidence type="ECO:0000259" key="2">
    <source>
        <dbReference type="PROSITE" id="PS50097"/>
    </source>
</evidence>
<dbReference type="SUPFAM" id="SSF54695">
    <property type="entry name" value="POZ domain"/>
    <property type="match status" value="1"/>
</dbReference>
<protein>
    <recommendedName>
        <fullName evidence="2">BTB domain-containing protein</fullName>
    </recommendedName>
</protein>
<evidence type="ECO:0000256" key="1">
    <source>
        <dbReference type="SAM" id="MobiDB-lite"/>
    </source>
</evidence>
<feature type="region of interest" description="Disordered" evidence="1">
    <location>
        <begin position="240"/>
        <end position="341"/>
    </location>
</feature>
<evidence type="ECO:0000313" key="4">
    <source>
        <dbReference type="Proteomes" id="UP000008792"/>
    </source>
</evidence>
<dbReference type="SMART" id="SM00225">
    <property type="entry name" value="BTB"/>
    <property type="match status" value="1"/>
</dbReference>
<keyword evidence="4" id="KW-1185">Reference proteome</keyword>
<name>B4M078_DROVI</name>
<dbReference type="PROSITE" id="PS50097">
    <property type="entry name" value="BTB"/>
    <property type="match status" value="1"/>
</dbReference>
<dbReference type="PANTHER" id="PTHR24413">
    <property type="entry name" value="SPECKLE-TYPE POZ PROTEIN"/>
    <property type="match status" value="1"/>
</dbReference>
<organism evidence="3 4">
    <name type="scientific">Drosophila virilis</name>
    <name type="common">Fruit fly</name>
    <dbReference type="NCBI Taxonomy" id="7244"/>
    <lineage>
        <taxon>Eukaryota</taxon>
        <taxon>Metazoa</taxon>
        <taxon>Ecdysozoa</taxon>
        <taxon>Arthropoda</taxon>
        <taxon>Hexapoda</taxon>
        <taxon>Insecta</taxon>
        <taxon>Pterygota</taxon>
        <taxon>Neoptera</taxon>
        <taxon>Endopterygota</taxon>
        <taxon>Diptera</taxon>
        <taxon>Brachycera</taxon>
        <taxon>Muscomorpha</taxon>
        <taxon>Ephydroidea</taxon>
        <taxon>Drosophilidae</taxon>
        <taxon>Drosophila</taxon>
    </lineage>
</organism>
<feature type="domain" description="BTB" evidence="2">
    <location>
        <begin position="18"/>
        <end position="95"/>
    </location>
</feature>
<feature type="compositionally biased region" description="Basic and acidic residues" evidence="1">
    <location>
        <begin position="311"/>
        <end position="322"/>
    </location>
</feature>
<dbReference type="KEGG" id="dvi:6630445"/>
<dbReference type="InterPro" id="IPR011333">
    <property type="entry name" value="SKP1/BTB/POZ_sf"/>
</dbReference>
<dbReference type="InParanoid" id="B4M078"/>
<dbReference type="SMR" id="B4M078"/>
<dbReference type="CDD" id="cd18186">
    <property type="entry name" value="BTB_POZ_ZBTB_KLHL-like"/>
    <property type="match status" value="1"/>
</dbReference>
<accession>B4M078</accession>
<dbReference type="Gene3D" id="3.30.710.10">
    <property type="entry name" value="Potassium Channel Kv1.1, Chain A"/>
    <property type="match status" value="1"/>
</dbReference>